<gene>
    <name evidence="3" type="ORF">A1O9_13050</name>
</gene>
<dbReference type="GO" id="GO:0046872">
    <property type="term" value="F:metal ion binding"/>
    <property type="evidence" value="ECO:0007669"/>
    <property type="project" value="UniProtKB-KW"/>
</dbReference>
<evidence type="ECO:0000259" key="2">
    <source>
        <dbReference type="Pfam" id="PF22456"/>
    </source>
</evidence>
<dbReference type="HOGENOM" id="CLU_139276_0_0_1"/>
<evidence type="ECO:0000256" key="1">
    <source>
        <dbReference type="ARBA" id="ARBA00022723"/>
    </source>
</evidence>
<evidence type="ECO:0000313" key="4">
    <source>
        <dbReference type="Proteomes" id="UP000027920"/>
    </source>
</evidence>
<sequence>MIIPPGSNFVYKHTLGDPANINHAIEYYLHVGHGMDFATPDQKLQLFAQMTDEPAFDQLRAKEQLGYVVWSGVRPAAVTMGLSVLIQSERDPEYLETRINSFLLKVNTALESMSNKDFEGHKRSLINARLEKL</sequence>
<evidence type="ECO:0000313" key="3">
    <source>
        <dbReference type="EMBL" id="KEF50901.1"/>
    </source>
</evidence>
<proteinExistence type="predicted"/>
<feature type="domain" description="Coenzyme PQQ synthesis protein F-like C-terminal lobe" evidence="2">
    <location>
        <begin position="46"/>
        <end position="132"/>
    </location>
</feature>
<dbReference type="Gene3D" id="3.30.830.10">
    <property type="entry name" value="Metalloenzyme, LuxS/M16 peptidase-like"/>
    <property type="match status" value="1"/>
</dbReference>
<reference evidence="3 4" key="1">
    <citation type="submission" date="2013-03" db="EMBL/GenBank/DDBJ databases">
        <title>The Genome Sequence of Exophiala aquamarina CBS 119918.</title>
        <authorList>
            <consortium name="The Broad Institute Genomics Platform"/>
            <person name="Cuomo C."/>
            <person name="de Hoog S."/>
            <person name="Gorbushina A."/>
            <person name="Walker B."/>
            <person name="Young S.K."/>
            <person name="Zeng Q."/>
            <person name="Gargeya S."/>
            <person name="Fitzgerald M."/>
            <person name="Haas B."/>
            <person name="Abouelleil A."/>
            <person name="Allen A.W."/>
            <person name="Alvarado L."/>
            <person name="Arachchi H.M."/>
            <person name="Berlin A.M."/>
            <person name="Chapman S.B."/>
            <person name="Gainer-Dewar J."/>
            <person name="Goldberg J."/>
            <person name="Griggs A."/>
            <person name="Gujja S."/>
            <person name="Hansen M."/>
            <person name="Howarth C."/>
            <person name="Imamovic A."/>
            <person name="Ireland A."/>
            <person name="Larimer J."/>
            <person name="McCowan C."/>
            <person name="Murphy C."/>
            <person name="Pearson M."/>
            <person name="Poon T.W."/>
            <person name="Priest M."/>
            <person name="Roberts A."/>
            <person name="Saif S."/>
            <person name="Shea T."/>
            <person name="Sisk P."/>
            <person name="Sykes S."/>
            <person name="Wortman J."/>
            <person name="Nusbaum C."/>
            <person name="Birren B."/>
        </authorList>
    </citation>
    <scope>NUCLEOTIDE SEQUENCE [LARGE SCALE GENOMIC DNA]</scope>
    <source>
        <strain evidence="3 4">CBS 119918</strain>
    </source>
</reference>
<dbReference type="STRING" id="1182545.A0A072NTE1"/>
<dbReference type="InterPro" id="IPR050626">
    <property type="entry name" value="Peptidase_M16"/>
</dbReference>
<dbReference type="SUPFAM" id="SSF63411">
    <property type="entry name" value="LuxS/MPP-like metallohydrolase"/>
    <property type="match status" value="1"/>
</dbReference>
<comment type="caution">
    <text evidence="3">The sequence shown here is derived from an EMBL/GenBank/DDBJ whole genome shotgun (WGS) entry which is preliminary data.</text>
</comment>
<organism evidence="3 4">
    <name type="scientific">Exophiala aquamarina CBS 119918</name>
    <dbReference type="NCBI Taxonomy" id="1182545"/>
    <lineage>
        <taxon>Eukaryota</taxon>
        <taxon>Fungi</taxon>
        <taxon>Dikarya</taxon>
        <taxon>Ascomycota</taxon>
        <taxon>Pezizomycotina</taxon>
        <taxon>Eurotiomycetes</taxon>
        <taxon>Chaetothyriomycetidae</taxon>
        <taxon>Chaetothyriales</taxon>
        <taxon>Herpotrichiellaceae</taxon>
        <taxon>Exophiala</taxon>
    </lineage>
</organism>
<dbReference type="GO" id="GO:0005739">
    <property type="term" value="C:mitochondrion"/>
    <property type="evidence" value="ECO:0007669"/>
    <property type="project" value="TreeGrafter"/>
</dbReference>
<protein>
    <submittedName>
        <fullName evidence="3">Insulysin</fullName>
    </submittedName>
</protein>
<dbReference type="InterPro" id="IPR054734">
    <property type="entry name" value="PqqF-like_C_4"/>
</dbReference>
<keyword evidence="4" id="KW-1185">Reference proteome</keyword>
<dbReference type="GO" id="GO:0004222">
    <property type="term" value="F:metalloendopeptidase activity"/>
    <property type="evidence" value="ECO:0007669"/>
    <property type="project" value="TreeGrafter"/>
</dbReference>
<dbReference type="GO" id="GO:0051603">
    <property type="term" value="P:proteolysis involved in protein catabolic process"/>
    <property type="evidence" value="ECO:0007669"/>
    <property type="project" value="TreeGrafter"/>
</dbReference>
<dbReference type="GeneID" id="25287941"/>
<dbReference type="GO" id="GO:0005829">
    <property type="term" value="C:cytosol"/>
    <property type="evidence" value="ECO:0007669"/>
    <property type="project" value="TreeGrafter"/>
</dbReference>
<keyword evidence="1" id="KW-0479">Metal-binding</keyword>
<dbReference type="Proteomes" id="UP000027920">
    <property type="component" value="Unassembled WGS sequence"/>
</dbReference>
<dbReference type="VEuPathDB" id="FungiDB:A1O9_13050"/>
<dbReference type="InterPro" id="IPR011249">
    <property type="entry name" value="Metalloenz_LuxS/M16"/>
</dbReference>
<dbReference type="EMBL" id="AMGV01000048">
    <property type="protein sequence ID" value="KEF50901.1"/>
    <property type="molecule type" value="Genomic_DNA"/>
</dbReference>
<name>A0A072NTE1_9EURO</name>
<dbReference type="RefSeq" id="XP_013253491.1">
    <property type="nucleotide sequence ID" value="XM_013398037.1"/>
</dbReference>
<dbReference type="OrthoDB" id="952271at2759"/>
<accession>A0A072NTE1</accession>
<dbReference type="PANTHER" id="PTHR43690:SF18">
    <property type="entry name" value="INSULIN-DEGRADING ENZYME-RELATED"/>
    <property type="match status" value="1"/>
</dbReference>
<dbReference type="AlphaFoldDB" id="A0A072NTE1"/>
<dbReference type="Pfam" id="PF22456">
    <property type="entry name" value="PqqF-like_C_4"/>
    <property type="match status" value="1"/>
</dbReference>
<dbReference type="GO" id="GO:0043171">
    <property type="term" value="P:peptide catabolic process"/>
    <property type="evidence" value="ECO:0007669"/>
    <property type="project" value="TreeGrafter"/>
</dbReference>
<dbReference type="PANTHER" id="PTHR43690">
    <property type="entry name" value="NARDILYSIN"/>
    <property type="match status" value="1"/>
</dbReference>